<protein>
    <submittedName>
        <fullName evidence="10">Biopolymer transport protein ExbD</fullName>
    </submittedName>
</protein>
<dbReference type="STRING" id="1938817.SAMN06296008_10160"/>
<dbReference type="OrthoDB" id="424972at2"/>
<evidence type="ECO:0000256" key="6">
    <source>
        <dbReference type="ARBA" id="ARBA00023136"/>
    </source>
</evidence>
<evidence type="ECO:0000256" key="1">
    <source>
        <dbReference type="ARBA" id="ARBA00004162"/>
    </source>
</evidence>
<evidence type="ECO:0000256" key="9">
    <source>
        <dbReference type="SAM" id="Phobius"/>
    </source>
</evidence>
<keyword evidence="7" id="KW-0813">Transport</keyword>
<dbReference type="RefSeq" id="WP_084281862.1">
    <property type="nucleotide sequence ID" value="NZ_FWXJ01000001.1"/>
</dbReference>
<evidence type="ECO:0000256" key="2">
    <source>
        <dbReference type="ARBA" id="ARBA00005811"/>
    </source>
</evidence>
<feature type="transmembrane region" description="Helical" evidence="9">
    <location>
        <begin position="29"/>
        <end position="49"/>
    </location>
</feature>
<sequence length="171" mass="18730">MLSHRPLLDSAPGQSEDGSLHHTPPEINLIPFIDVLLVILIFLMISTTFTQYQQLSINLPSAQGVTNHTVMKEIKIAISKEGRYAVNGVVVEIDQLGAKIEQLSKQWDPPVMKDSDSNSEAERKNGRIIISADAKASHQSVMFVLELAGQANITQVVFATQDANSVKSKKP</sequence>
<keyword evidence="3" id="KW-1003">Cell membrane</keyword>
<feature type="region of interest" description="Disordered" evidence="8">
    <location>
        <begin position="1"/>
        <end position="20"/>
    </location>
</feature>
<evidence type="ECO:0000256" key="3">
    <source>
        <dbReference type="ARBA" id="ARBA00022475"/>
    </source>
</evidence>
<dbReference type="PANTHER" id="PTHR30558">
    <property type="entry name" value="EXBD MEMBRANE COMPONENT OF PMF-DRIVEN MACROMOLECULE IMPORT SYSTEM"/>
    <property type="match status" value="1"/>
</dbReference>
<keyword evidence="7" id="KW-0653">Protein transport</keyword>
<evidence type="ECO:0000256" key="4">
    <source>
        <dbReference type="ARBA" id="ARBA00022692"/>
    </source>
</evidence>
<evidence type="ECO:0000313" key="10">
    <source>
        <dbReference type="EMBL" id="SMC30134.1"/>
    </source>
</evidence>
<dbReference type="Gene3D" id="3.30.420.270">
    <property type="match status" value="1"/>
</dbReference>
<keyword evidence="4 7" id="KW-0812">Transmembrane</keyword>
<evidence type="ECO:0000256" key="7">
    <source>
        <dbReference type="RuleBase" id="RU003879"/>
    </source>
</evidence>
<dbReference type="GO" id="GO:0005886">
    <property type="term" value="C:plasma membrane"/>
    <property type="evidence" value="ECO:0007669"/>
    <property type="project" value="UniProtKB-SubCell"/>
</dbReference>
<dbReference type="AlphaFoldDB" id="A0A1W1Y1X8"/>
<comment type="similarity">
    <text evidence="2 7">Belongs to the ExbD/TolR family.</text>
</comment>
<dbReference type="GO" id="GO:0022857">
    <property type="term" value="F:transmembrane transporter activity"/>
    <property type="evidence" value="ECO:0007669"/>
    <property type="project" value="InterPro"/>
</dbReference>
<reference evidence="10 11" key="1">
    <citation type="submission" date="2017-04" db="EMBL/GenBank/DDBJ databases">
        <authorList>
            <person name="Afonso C.L."/>
            <person name="Miller P.J."/>
            <person name="Scott M.A."/>
            <person name="Spackman E."/>
            <person name="Goraichik I."/>
            <person name="Dimitrov K.M."/>
            <person name="Suarez D.L."/>
            <person name="Swayne D.E."/>
        </authorList>
    </citation>
    <scope>NUCLEOTIDE SEQUENCE [LARGE SCALE GENOMIC DNA]</scope>
    <source>
        <strain evidence="10 11">VK13</strain>
    </source>
</reference>
<dbReference type="GO" id="GO:0015031">
    <property type="term" value="P:protein transport"/>
    <property type="evidence" value="ECO:0007669"/>
    <property type="project" value="UniProtKB-KW"/>
</dbReference>
<proteinExistence type="inferred from homology"/>
<comment type="subcellular location">
    <subcellularLocation>
        <location evidence="1">Cell membrane</location>
        <topology evidence="1">Single-pass membrane protein</topology>
    </subcellularLocation>
    <subcellularLocation>
        <location evidence="7">Cell membrane</location>
        <topology evidence="7">Single-pass type II membrane protein</topology>
    </subcellularLocation>
</comment>
<dbReference type="PANTHER" id="PTHR30558:SF3">
    <property type="entry name" value="BIOPOLYMER TRANSPORT PROTEIN EXBD-RELATED"/>
    <property type="match status" value="1"/>
</dbReference>
<evidence type="ECO:0000256" key="8">
    <source>
        <dbReference type="SAM" id="MobiDB-lite"/>
    </source>
</evidence>
<evidence type="ECO:0000256" key="5">
    <source>
        <dbReference type="ARBA" id="ARBA00022989"/>
    </source>
</evidence>
<organism evidence="10 11">
    <name type="scientific">Polynucleobacter kasalickyi</name>
    <dbReference type="NCBI Taxonomy" id="1938817"/>
    <lineage>
        <taxon>Bacteria</taxon>
        <taxon>Pseudomonadati</taxon>
        <taxon>Pseudomonadota</taxon>
        <taxon>Betaproteobacteria</taxon>
        <taxon>Burkholderiales</taxon>
        <taxon>Burkholderiaceae</taxon>
        <taxon>Polynucleobacter</taxon>
    </lineage>
</organism>
<keyword evidence="6 9" id="KW-0472">Membrane</keyword>
<evidence type="ECO:0000313" key="11">
    <source>
        <dbReference type="Proteomes" id="UP000192708"/>
    </source>
</evidence>
<gene>
    <name evidence="10" type="ORF">SAMN06296008_10160</name>
</gene>
<accession>A0A1W1Y1X8</accession>
<dbReference type="Pfam" id="PF02472">
    <property type="entry name" value="ExbD"/>
    <property type="match status" value="1"/>
</dbReference>
<name>A0A1W1Y1X8_9BURK</name>
<keyword evidence="11" id="KW-1185">Reference proteome</keyword>
<dbReference type="Proteomes" id="UP000192708">
    <property type="component" value="Unassembled WGS sequence"/>
</dbReference>
<keyword evidence="5 9" id="KW-1133">Transmembrane helix</keyword>
<dbReference type="EMBL" id="FWXJ01000001">
    <property type="protein sequence ID" value="SMC30134.1"/>
    <property type="molecule type" value="Genomic_DNA"/>
</dbReference>
<dbReference type="InterPro" id="IPR003400">
    <property type="entry name" value="ExbD"/>
</dbReference>